<dbReference type="Pfam" id="PF12706">
    <property type="entry name" value="Lactamase_B_2"/>
    <property type="match status" value="1"/>
</dbReference>
<evidence type="ECO:0000259" key="2">
    <source>
        <dbReference type="Pfam" id="PF12706"/>
    </source>
</evidence>
<proteinExistence type="predicted"/>
<evidence type="ECO:0000313" key="3">
    <source>
        <dbReference type="EMBL" id="SVB39641.1"/>
    </source>
</evidence>
<reference evidence="3" key="1">
    <citation type="submission" date="2018-05" db="EMBL/GenBank/DDBJ databases">
        <authorList>
            <person name="Lanie J.A."/>
            <person name="Ng W.-L."/>
            <person name="Kazmierczak K.M."/>
            <person name="Andrzejewski T.M."/>
            <person name="Davidsen T.M."/>
            <person name="Wayne K.J."/>
            <person name="Tettelin H."/>
            <person name="Glass J.I."/>
            <person name="Rusch D."/>
            <person name="Podicherti R."/>
            <person name="Tsui H.-C.T."/>
            <person name="Winkler M.E."/>
        </authorList>
    </citation>
    <scope>NUCLEOTIDE SEQUENCE</scope>
</reference>
<name>A0A382DPH9_9ZZZZ</name>
<dbReference type="InterPro" id="IPR036866">
    <property type="entry name" value="RibonucZ/Hydroxyglut_hydro"/>
</dbReference>
<keyword evidence="1" id="KW-0812">Transmembrane</keyword>
<organism evidence="3">
    <name type="scientific">marine metagenome</name>
    <dbReference type="NCBI Taxonomy" id="408172"/>
    <lineage>
        <taxon>unclassified sequences</taxon>
        <taxon>metagenomes</taxon>
        <taxon>ecological metagenomes</taxon>
    </lineage>
</organism>
<feature type="domain" description="Metallo-beta-lactamase" evidence="2">
    <location>
        <begin position="121"/>
        <end position="316"/>
    </location>
</feature>
<dbReference type="Gene3D" id="3.60.15.10">
    <property type="entry name" value="Ribonuclease Z/Hydroxyacylglutathione hydrolase-like"/>
    <property type="match status" value="1"/>
</dbReference>
<accession>A0A382DPH9</accession>
<dbReference type="PANTHER" id="PTHR15032:SF4">
    <property type="entry name" value="N-ACYL-PHOSPHATIDYLETHANOLAMINE-HYDROLYZING PHOSPHOLIPASE D"/>
    <property type="match status" value="1"/>
</dbReference>
<evidence type="ECO:0000256" key="1">
    <source>
        <dbReference type="SAM" id="Phobius"/>
    </source>
</evidence>
<gene>
    <name evidence="3" type="ORF">METZ01_LOCUS192495</name>
</gene>
<dbReference type="EMBL" id="UINC01040159">
    <property type="protein sequence ID" value="SVB39641.1"/>
    <property type="molecule type" value="Genomic_DNA"/>
</dbReference>
<feature type="transmembrane region" description="Helical" evidence="1">
    <location>
        <begin position="5"/>
        <end position="27"/>
    </location>
</feature>
<dbReference type="PANTHER" id="PTHR15032">
    <property type="entry name" value="N-ACYL-PHOSPHATIDYLETHANOLAMINE-HYDROLYZING PHOSPHOLIPASE D"/>
    <property type="match status" value="1"/>
</dbReference>
<dbReference type="SUPFAM" id="SSF56281">
    <property type="entry name" value="Metallo-hydrolase/oxidoreductase"/>
    <property type="match status" value="1"/>
</dbReference>
<keyword evidence="1" id="KW-0472">Membrane</keyword>
<sequence>MIKSFFLYTSYTLVTLAIVVVSFVNLAPQFGSNPTSEQIKYYGTFPNYRDGGFESLEKTPMMTGEVSTWEFFKNDTNRKPKSEIIPKNINYSQFSKINEKDYKIAWLGHSAFIINLSGKIILLDPMLGSHAAPVPIPSLKRYNEILPINPDSLNNIDVVVISHDHYDHLDHSTIKRIKDNVNIFVVPHGVGNHLRKWEVKEENIIELNWNESFEKDNIEFTCLPARHFSGRGPLNRNSTLWCSWAIKSPFVKIYFSGDSGYGKHFKKIGDEHGPFNISLLDCGQYNKAWKYSHMLPSEAVLAAKDLGTEFFMPIHWGGFTLAMHPWDEPVEESIKFADKVGLSYLTPEIGEIVSKNKLNRRFTPWWERY</sequence>
<dbReference type="InterPro" id="IPR001279">
    <property type="entry name" value="Metallo-B-lactamas"/>
</dbReference>
<dbReference type="AlphaFoldDB" id="A0A382DPH9"/>
<dbReference type="GO" id="GO:0005737">
    <property type="term" value="C:cytoplasm"/>
    <property type="evidence" value="ECO:0007669"/>
    <property type="project" value="TreeGrafter"/>
</dbReference>
<keyword evidence="1" id="KW-1133">Transmembrane helix</keyword>
<protein>
    <recommendedName>
        <fullName evidence="2">Metallo-beta-lactamase domain-containing protein</fullName>
    </recommendedName>
</protein>